<protein>
    <submittedName>
        <fullName evidence="1">Uncharacterized protein</fullName>
    </submittedName>
</protein>
<dbReference type="SUPFAM" id="SSF56784">
    <property type="entry name" value="HAD-like"/>
    <property type="match status" value="1"/>
</dbReference>
<organism evidence="1 2">
    <name type="scientific">Cyclotella atomus</name>
    <dbReference type="NCBI Taxonomy" id="382360"/>
    <lineage>
        <taxon>Eukaryota</taxon>
        <taxon>Sar</taxon>
        <taxon>Stramenopiles</taxon>
        <taxon>Ochrophyta</taxon>
        <taxon>Bacillariophyta</taxon>
        <taxon>Coscinodiscophyceae</taxon>
        <taxon>Thalassiosirophycidae</taxon>
        <taxon>Stephanodiscales</taxon>
        <taxon>Stephanodiscaceae</taxon>
        <taxon>Cyclotella</taxon>
    </lineage>
</organism>
<proteinExistence type="predicted"/>
<comment type="caution">
    <text evidence="1">The sequence shown here is derived from an EMBL/GenBank/DDBJ whole genome shotgun (WGS) entry which is preliminary data.</text>
</comment>
<name>A0ABD3P288_9STRA</name>
<dbReference type="InterPro" id="IPR023214">
    <property type="entry name" value="HAD_sf"/>
</dbReference>
<accession>A0ABD3P288</accession>
<dbReference type="EMBL" id="JALLPJ020000828">
    <property type="protein sequence ID" value="KAL3781892.1"/>
    <property type="molecule type" value="Genomic_DNA"/>
</dbReference>
<dbReference type="AlphaFoldDB" id="A0ABD3P288"/>
<evidence type="ECO:0000313" key="1">
    <source>
        <dbReference type="EMBL" id="KAL3781892.1"/>
    </source>
</evidence>
<keyword evidence="2" id="KW-1185">Reference proteome</keyword>
<dbReference type="PANTHER" id="PTHR19288:SF90">
    <property type="entry name" value="OS08G0542600 PROTEIN"/>
    <property type="match status" value="1"/>
</dbReference>
<sequence>MIITSAFTLHTSFSTIIPLYHSFLLDQFGVIHNGSKSLHGASDCIETMVRENKKLAILSNTSSPSHVALSKLSKYGLRQDMFAGGLVSSGEECLKYVKETYSSSSKALWFTWKESEQQSPLEFLQCCENEDDRIGIAESVTEADFILLHGSEVWRRQRETEHSASDVVQDLNFMYNQDFSVIDPILEASAKRKLPMVCANPDLVVTLPGGVVGNMPGQIARRYEEMGGRVTQFGKPNPRHFISCIENLGIYTEHSKHISGVAHVGDSLEHDIVGANAAGIDSIFVIGGIHAKDLGLKPTASDGPGFTILDDDQQSTGANSVTKQDLTIRLQRLFDERGIYPTHVVPSLSL</sequence>
<dbReference type="Pfam" id="PF13242">
    <property type="entry name" value="Hydrolase_like"/>
    <property type="match status" value="1"/>
</dbReference>
<dbReference type="PANTHER" id="PTHR19288">
    <property type="entry name" value="4-NITROPHENYLPHOSPHATASE-RELATED"/>
    <property type="match status" value="1"/>
</dbReference>
<dbReference type="InterPro" id="IPR006357">
    <property type="entry name" value="HAD-SF_hydro_IIA"/>
</dbReference>
<dbReference type="Proteomes" id="UP001530400">
    <property type="component" value="Unassembled WGS sequence"/>
</dbReference>
<dbReference type="Pfam" id="PF13344">
    <property type="entry name" value="Hydrolase_6"/>
    <property type="match status" value="1"/>
</dbReference>
<evidence type="ECO:0000313" key="2">
    <source>
        <dbReference type="Proteomes" id="UP001530400"/>
    </source>
</evidence>
<dbReference type="InterPro" id="IPR036412">
    <property type="entry name" value="HAD-like_sf"/>
</dbReference>
<gene>
    <name evidence="1" type="ORF">ACHAWO_010054</name>
</gene>
<dbReference type="Gene3D" id="3.40.50.1000">
    <property type="entry name" value="HAD superfamily/HAD-like"/>
    <property type="match status" value="2"/>
</dbReference>
<reference evidence="1 2" key="1">
    <citation type="submission" date="2024-10" db="EMBL/GenBank/DDBJ databases">
        <title>Updated reference genomes for cyclostephanoid diatoms.</title>
        <authorList>
            <person name="Roberts W.R."/>
            <person name="Alverson A.J."/>
        </authorList>
    </citation>
    <scope>NUCLEOTIDE SEQUENCE [LARGE SCALE GENOMIC DNA]</scope>
    <source>
        <strain evidence="1 2">AJA010-31</strain>
    </source>
</reference>